<dbReference type="Proteomes" id="UP000295554">
    <property type="component" value="Unassembled WGS sequence"/>
</dbReference>
<dbReference type="AlphaFoldDB" id="A0A4R5LN11"/>
<name>A0A4R5LN11_9GAMM</name>
<dbReference type="GO" id="GO:0016740">
    <property type="term" value="F:transferase activity"/>
    <property type="evidence" value="ECO:0007669"/>
    <property type="project" value="UniProtKB-KW"/>
</dbReference>
<accession>A0A4R5LN11</accession>
<dbReference type="PANTHER" id="PTHR48228">
    <property type="entry name" value="SUCCINYL-COA--D-CITRAMALATE COA-TRANSFERASE"/>
    <property type="match status" value="1"/>
</dbReference>
<dbReference type="InterPro" id="IPR003673">
    <property type="entry name" value="CoA-Trfase_fam_III"/>
</dbReference>
<comment type="caution">
    <text evidence="1">The sequence shown here is derived from an EMBL/GenBank/DDBJ whole genome shotgun (WGS) entry which is preliminary data.</text>
</comment>
<protein>
    <submittedName>
        <fullName evidence="1">CoA transferase</fullName>
    </submittedName>
</protein>
<proteinExistence type="predicted"/>
<dbReference type="PANTHER" id="PTHR48228:SF5">
    <property type="entry name" value="ALPHA-METHYLACYL-COA RACEMASE"/>
    <property type="match status" value="1"/>
</dbReference>
<reference evidence="1 2" key="1">
    <citation type="submission" date="2019-03" db="EMBL/GenBank/DDBJ databases">
        <title>Seongchinamella monodicae gen. nov., sp. nov., a novel member of the Gammaproteobacteria isolated from a tidal mudflat of beach.</title>
        <authorList>
            <person name="Yang H.G."/>
            <person name="Kang J.W."/>
            <person name="Lee S.D."/>
        </authorList>
    </citation>
    <scope>NUCLEOTIDE SEQUENCE [LARGE SCALE GENOMIC DNA]</scope>
    <source>
        <strain evidence="1 2">GH4-78</strain>
    </source>
</reference>
<organism evidence="1 2">
    <name type="scientific">Seongchinamella unica</name>
    <dbReference type="NCBI Taxonomy" id="2547392"/>
    <lineage>
        <taxon>Bacteria</taxon>
        <taxon>Pseudomonadati</taxon>
        <taxon>Pseudomonadota</taxon>
        <taxon>Gammaproteobacteria</taxon>
        <taxon>Cellvibrionales</taxon>
        <taxon>Halieaceae</taxon>
        <taxon>Seongchinamella</taxon>
    </lineage>
</organism>
<dbReference type="SUPFAM" id="SSF89796">
    <property type="entry name" value="CoA-transferase family III (CaiB/BaiF)"/>
    <property type="match status" value="2"/>
</dbReference>
<dbReference type="Gene3D" id="3.40.50.10540">
    <property type="entry name" value="Crotonobetainyl-coa:carnitine coa-transferase, domain 1"/>
    <property type="match status" value="1"/>
</dbReference>
<dbReference type="OrthoDB" id="4909260at2"/>
<dbReference type="EMBL" id="SMSE01000007">
    <property type="protein sequence ID" value="TDG11305.1"/>
    <property type="molecule type" value="Genomic_DNA"/>
</dbReference>
<evidence type="ECO:0000313" key="2">
    <source>
        <dbReference type="Proteomes" id="UP000295554"/>
    </source>
</evidence>
<gene>
    <name evidence="1" type="ORF">E2F43_18795</name>
</gene>
<keyword evidence="2" id="KW-1185">Reference proteome</keyword>
<dbReference type="InterPro" id="IPR050509">
    <property type="entry name" value="CoA-transferase_III"/>
</dbReference>
<dbReference type="Pfam" id="PF02515">
    <property type="entry name" value="CoA_transf_3"/>
    <property type="match status" value="1"/>
</dbReference>
<sequence>MTVTPYQLVGQCDSTYPCPMQKILPASGAFQVKGNGDASRYATQLLRDLGALVSSGETRLHTSAAQRWSDSGLAELTGFFDQPPADCPIPLASYGDGVLHAFETLLGKKLPTSMQGGDLMAQRATVCGLHRRGEVSPGGSCKILPTADGHLAVNLARDSDWRLLDAWLQAETAPTWSAVEAQVVRLPTAQLVERGRLLGLAITSTRIEPCLDRSWFEVTQQTATATRQRGLPRVVDLSSLWAGPLCSRLLQWAGAEVIKVESRQRPDGARHGSPEFFSHLNSGKQQLQLDLHKPGGVKTLEELIRSADIVIEGSRPRALRQMGIQAESLLVEVPGLTWVSISGYGRSEPQANWIAYGDDAGVAGGLSALLHQTTGRWMFCGDAIADPLTGMHAALAALASWQGGGGHLLAFSLVQTVQHCVAFSQNPLH</sequence>
<dbReference type="InterPro" id="IPR023606">
    <property type="entry name" value="CoA-Trfase_III_dom_1_sf"/>
</dbReference>
<keyword evidence="1" id="KW-0808">Transferase</keyword>
<evidence type="ECO:0000313" key="1">
    <source>
        <dbReference type="EMBL" id="TDG11305.1"/>
    </source>
</evidence>